<dbReference type="InParanoid" id="A0A409XJB6"/>
<protein>
    <submittedName>
        <fullName evidence="1">Uncharacterized protein</fullName>
    </submittedName>
</protein>
<reference evidence="1 2" key="1">
    <citation type="journal article" date="2018" name="Evol. Lett.">
        <title>Horizontal gene cluster transfer increased hallucinogenic mushroom diversity.</title>
        <authorList>
            <person name="Reynolds H.T."/>
            <person name="Vijayakumar V."/>
            <person name="Gluck-Thaler E."/>
            <person name="Korotkin H.B."/>
            <person name="Matheny P.B."/>
            <person name="Slot J.C."/>
        </authorList>
    </citation>
    <scope>NUCLEOTIDE SEQUENCE [LARGE SCALE GENOMIC DNA]</scope>
    <source>
        <strain evidence="1 2">2631</strain>
    </source>
</reference>
<organism evidence="1 2">
    <name type="scientific">Psilocybe cyanescens</name>
    <dbReference type="NCBI Taxonomy" id="93625"/>
    <lineage>
        <taxon>Eukaryota</taxon>
        <taxon>Fungi</taxon>
        <taxon>Dikarya</taxon>
        <taxon>Basidiomycota</taxon>
        <taxon>Agaricomycotina</taxon>
        <taxon>Agaricomycetes</taxon>
        <taxon>Agaricomycetidae</taxon>
        <taxon>Agaricales</taxon>
        <taxon>Agaricineae</taxon>
        <taxon>Strophariaceae</taxon>
        <taxon>Psilocybe</taxon>
    </lineage>
</organism>
<evidence type="ECO:0000313" key="1">
    <source>
        <dbReference type="EMBL" id="PPQ90863.1"/>
    </source>
</evidence>
<dbReference type="AlphaFoldDB" id="A0A409XJB6"/>
<sequence length="81" mass="8308">MAVEDCLIGAAVVIVVQGLRCAEEPACFHTRRSAEGPAVVIVVPGLWVVQQVSVLSIECSHPLLDAVQTSRLLGGGSVAGA</sequence>
<comment type="caution">
    <text evidence="1">The sequence shown here is derived from an EMBL/GenBank/DDBJ whole genome shotgun (WGS) entry which is preliminary data.</text>
</comment>
<proteinExistence type="predicted"/>
<accession>A0A409XJB6</accession>
<dbReference type="Proteomes" id="UP000283269">
    <property type="component" value="Unassembled WGS sequence"/>
</dbReference>
<name>A0A409XJB6_PSICY</name>
<evidence type="ECO:0000313" key="2">
    <source>
        <dbReference type="Proteomes" id="UP000283269"/>
    </source>
</evidence>
<keyword evidence="2" id="KW-1185">Reference proteome</keyword>
<gene>
    <name evidence="1" type="ORF">CVT25_007333</name>
</gene>
<dbReference type="EMBL" id="NHYD01001524">
    <property type="protein sequence ID" value="PPQ90863.1"/>
    <property type="molecule type" value="Genomic_DNA"/>
</dbReference>